<keyword evidence="1" id="KW-0021">Allosteric enzyme</keyword>
<dbReference type="GO" id="GO:0003872">
    <property type="term" value="F:6-phosphofructokinase activity"/>
    <property type="evidence" value="ECO:0007669"/>
    <property type="project" value="InterPro"/>
</dbReference>
<proteinExistence type="predicted"/>
<dbReference type="Proteomes" id="UP000007752">
    <property type="component" value="Chromosome 6"/>
</dbReference>
<organism evidence="2">
    <name type="scientific">Oryza sativa subsp. japonica</name>
    <name type="common">Rice</name>
    <dbReference type="NCBI Taxonomy" id="39947"/>
    <lineage>
        <taxon>Eukaryota</taxon>
        <taxon>Viridiplantae</taxon>
        <taxon>Streptophyta</taxon>
        <taxon>Embryophyta</taxon>
        <taxon>Tracheophyta</taxon>
        <taxon>Spermatophyta</taxon>
        <taxon>Magnoliopsida</taxon>
        <taxon>Liliopsida</taxon>
        <taxon>Poales</taxon>
        <taxon>Poaceae</taxon>
        <taxon>BOP clade</taxon>
        <taxon>Oryzoideae</taxon>
        <taxon>Oryzeae</taxon>
        <taxon>Oryzinae</taxon>
        <taxon>Oryza</taxon>
        <taxon>Oryza sativa</taxon>
    </lineage>
</organism>
<protein>
    <submittedName>
        <fullName evidence="2">Uncharacterized protein</fullName>
    </submittedName>
</protein>
<dbReference type="PANTHER" id="PTHR45770">
    <property type="entry name" value="ATP-DEPENDENT 6-PHOSPHOFRUCTOKINASE 1"/>
    <property type="match status" value="1"/>
</dbReference>
<evidence type="ECO:0000256" key="1">
    <source>
        <dbReference type="ARBA" id="ARBA00022533"/>
    </source>
</evidence>
<dbReference type="AlphaFoldDB" id="A3B9M2"/>
<evidence type="ECO:0000313" key="2">
    <source>
        <dbReference type="EMBL" id="EAZ36261.1"/>
    </source>
</evidence>
<dbReference type="Gene3D" id="3.40.50.460">
    <property type="entry name" value="Phosphofructokinase domain"/>
    <property type="match status" value="1"/>
</dbReference>
<dbReference type="EMBL" id="CM000143">
    <property type="protein sequence ID" value="EAZ36261.1"/>
    <property type="molecule type" value="Genomic_DNA"/>
</dbReference>
<name>A3B9M2_ORYSJ</name>
<sequence length="120" mass="13022">MVLGTSRGGFDLTRIVDAIEWHRFNQVYDVGADNIMRGAVTIHHEVQQQRLALVGGGDPQDAVKVTQEAITVWHVEAESAANGVGLIKLMGWSASHIALHTMLISRRLLPHPGGGLNKLP</sequence>
<accession>A3B9M2</accession>
<gene>
    <name evidence="2" type="ORF">OsJ_20582</name>
</gene>
<reference evidence="2" key="1">
    <citation type="journal article" date="2005" name="PLoS Biol.">
        <title>The genomes of Oryza sativa: a history of duplications.</title>
        <authorList>
            <person name="Yu J."/>
            <person name="Wang J."/>
            <person name="Lin W."/>
            <person name="Li S."/>
            <person name="Li H."/>
            <person name="Zhou J."/>
            <person name="Ni P."/>
            <person name="Dong W."/>
            <person name="Hu S."/>
            <person name="Zeng C."/>
            <person name="Zhang J."/>
            <person name="Zhang Y."/>
            <person name="Li R."/>
            <person name="Xu Z."/>
            <person name="Li S."/>
            <person name="Li X."/>
            <person name="Zheng H."/>
            <person name="Cong L."/>
            <person name="Lin L."/>
            <person name="Yin J."/>
            <person name="Geng J."/>
            <person name="Li G."/>
            <person name="Shi J."/>
            <person name="Liu J."/>
            <person name="Lv H."/>
            <person name="Li J."/>
            <person name="Wang J."/>
            <person name="Deng Y."/>
            <person name="Ran L."/>
            <person name="Shi X."/>
            <person name="Wang X."/>
            <person name="Wu Q."/>
            <person name="Li C."/>
            <person name="Ren X."/>
            <person name="Wang J."/>
            <person name="Wang X."/>
            <person name="Li D."/>
            <person name="Liu D."/>
            <person name="Zhang X."/>
            <person name="Ji Z."/>
            <person name="Zhao W."/>
            <person name="Sun Y."/>
            <person name="Zhang Z."/>
            <person name="Bao J."/>
            <person name="Han Y."/>
            <person name="Dong L."/>
            <person name="Ji J."/>
            <person name="Chen P."/>
            <person name="Wu S."/>
            <person name="Liu J."/>
            <person name="Xiao Y."/>
            <person name="Bu D."/>
            <person name="Tan J."/>
            <person name="Yang L."/>
            <person name="Ye C."/>
            <person name="Zhang J."/>
            <person name="Xu J."/>
            <person name="Zhou Y."/>
            <person name="Yu Y."/>
            <person name="Zhang B."/>
            <person name="Zhuang S."/>
            <person name="Wei H."/>
            <person name="Liu B."/>
            <person name="Lei M."/>
            <person name="Yu H."/>
            <person name="Li Y."/>
            <person name="Xu H."/>
            <person name="Wei S."/>
            <person name="He X."/>
            <person name="Fang L."/>
            <person name="Zhang Z."/>
            <person name="Zhang Y."/>
            <person name="Huang X."/>
            <person name="Su Z."/>
            <person name="Tong W."/>
            <person name="Li J."/>
            <person name="Tong Z."/>
            <person name="Li S."/>
            <person name="Ye J."/>
            <person name="Wang L."/>
            <person name="Fang L."/>
            <person name="Lei T."/>
            <person name="Chen C."/>
            <person name="Chen H."/>
            <person name="Xu Z."/>
            <person name="Li H."/>
            <person name="Huang H."/>
            <person name="Zhang F."/>
            <person name="Xu H."/>
            <person name="Li N."/>
            <person name="Zhao C."/>
            <person name="Li S."/>
            <person name="Dong L."/>
            <person name="Huang Y."/>
            <person name="Li L."/>
            <person name="Xi Y."/>
            <person name="Qi Q."/>
            <person name="Li W."/>
            <person name="Zhang B."/>
            <person name="Hu W."/>
            <person name="Zhang Y."/>
            <person name="Tian X."/>
            <person name="Jiao Y."/>
            <person name="Liang X."/>
            <person name="Jin J."/>
            <person name="Gao L."/>
            <person name="Zheng W."/>
            <person name="Hao B."/>
            <person name="Liu S."/>
            <person name="Wang W."/>
            <person name="Yuan L."/>
            <person name="Cao M."/>
            <person name="McDermott J."/>
            <person name="Samudrala R."/>
            <person name="Wang J."/>
            <person name="Wong G.K."/>
            <person name="Yang H."/>
        </authorList>
    </citation>
    <scope>NUCLEOTIDE SEQUENCE [LARGE SCALE GENOMIC DNA]</scope>
</reference>
<dbReference type="InterPro" id="IPR035966">
    <property type="entry name" value="PKF_sf"/>
</dbReference>
<dbReference type="SUPFAM" id="SSF53784">
    <property type="entry name" value="Phosphofructokinase"/>
    <property type="match status" value="1"/>
</dbReference>
<dbReference type="InterPro" id="IPR050929">
    <property type="entry name" value="PFKA"/>
</dbReference>
<reference evidence="2" key="2">
    <citation type="submission" date="2008-12" db="EMBL/GenBank/DDBJ databases">
        <title>Improved gene annotation of the rice (Oryza sativa) genomes.</title>
        <authorList>
            <person name="Wang J."/>
            <person name="Li R."/>
            <person name="Fan W."/>
            <person name="Huang Q."/>
            <person name="Zhang J."/>
            <person name="Zhou Y."/>
            <person name="Hu Y."/>
            <person name="Zi S."/>
            <person name="Li J."/>
            <person name="Ni P."/>
            <person name="Zheng H."/>
            <person name="Zhang Y."/>
            <person name="Zhao M."/>
            <person name="Hao Q."/>
            <person name="McDermott J."/>
            <person name="Samudrala R."/>
            <person name="Kristiansen K."/>
            <person name="Wong G.K.-S."/>
        </authorList>
    </citation>
    <scope>NUCLEOTIDE SEQUENCE</scope>
</reference>